<name>A0A0R3WXD2_HYDTA</name>
<keyword evidence="2" id="KW-1185">Reference proteome</keyword>
<dbReference type="GO" id="GO:0005732">
    <property type="term" value="C:sno(s)RNA-containing ribonucleoprotein complex"/>
    <property type="evidence" value="ECO:0007669"/>
    <property type="project" value="InterPro"/>
</dbReference>
<dbReference type="Proteomes" id="UP000274429">
    <property type="component" value="Unassembled WGS sequence"/>
</dbReference>
<reference evidence="3" key="1">
    <citation type="submission" date="2017-02" db="UniProtKB">
        <authorList>
            <consortium name="WormBaseParasite"/>
        </authorList>
    </citation>
    <scope>IDENTIFICATION</scope>
</reference>
<dbReference type="AlphaFoldDB" id="A0A0R3WXD2"/>
<sequence length="102" mass="11874">MHLEPGPFDENIIAEFLRKGIREQSFDSPTLKVKSKDRVTVPQNFINTEKTSLVQEYENLYIKAKALEKPQEDPERDALRLEIVDLFDNLDALSSMHFVPRK</sequence>
<reference evidence="1 2" key="2">
    <citation type="submission" date="2018-11" db="EMBL/GenBank/DDBJ databases">
        <authorList>
            <consortium name="Pathogen Informatics"/>
        </authorList>
    </citation>
    <scope>NUCLEOTIDE SEQUENCE [LARGE SCALE GENOMIC DNA]</scope>
</reference>
<proteinExistence type="predicted"/>
<accession>A0A0R3WXD2</accession>
<dbReference type="GO" id="GO:0034457">
    <property type="term" value="C:Mpp10 complex"/>
    <property type="evidence" value="ECO:0007669"/>
    <property type="project" value="InterPro"/>
</dbReference>
<organism evidence="3">
    <name type="scientific">Hydatigena taeniaeformis</name>
    <name type="common">Feline tapeworm</name>
    <name type="synonym">Taenia taeniaeformis</name>
    <dbReference type="NCBI Taxonomy" id="6205"/>
    <lineage>
        <taxon>Eukaryota</taxon>
        <taxon>Metazoa</taxon>
        <taxon>Spiralia</taxon>
        <taxon>Lophotrochozoa</taxon>
        <taxon>Platyhelminthes</taxon>
        <taxon>Cestoda</taxon>
        <taxon>Eucestoda</taxon>
        <taxon>Cyclophyllidea</taxon>
        <taxon>Taeniidae</taxon>
        <taxon>Hydatigera</taxon>
    </lineage>
</organism>
<dbReference type="OrthoDB" id="445326at2759"/>
<dbReference type="Pfam" id="PF04006">
    <property type="entry name" value="Mpp10"/>
    <property type="match status" value="1"/>
</dbReference>
<dbReference type="InterPro" id="IPR012173">
    <property type="entry name" value="Mpp10"/>
</dbReference>
<protein>
    <submittedName>
        <fullName evidence="3">U-box domain-containing protein</fullName>
    </submittedName>
</protein>
<dbReference type="WBParaSite" id="TTAC_0000542201-mRNA-1">
    <property type="protein sequence ID" value="TTAC_0000542201-mRNA-1"/>
    <property type="gene ID" value="TTAC_0000542201"/>
</dbReference>
<evidence type="ECO:0000313" key="2">
    <source>
        <dbReference type="Proteomes" id="UP000274429"/>
    </source>
</evidence>
<dbReference type="STRING" id="6205.A0A0R3WXD2"/>
<evidence type="ECO:0000313" key="1">
    <source>
        <dbReference type="EMBL" id="VDM26915.1"/>
    </source>
</evidence>
<dbReference type="EMBL" id="UYWX01007375">
    <property type="protein sequence ID" value="VDM26915.1"/>
    <property type="molecule type" value="Genomic_DNA"/>
</dbReference>
<dbReference type="GO" id="GO:0006364">
    <property type="term" value="P:rRNA processing"/>
    <property type="evidence" value="ECO:0007669"/>
    <property type="project" value="InterPro"/>
</dbReference>
<evidence type="ECO:0000313" key="3">
    <source>
        <dbReference type="WBParaSite" id="TTAC_0000542201-mRNA-1"/>
    </source>
</evidence>
<gene>
    <name evidence="1" type="ORF">TTAC_LOCUS5407</name>
</gene>